<accession>A0A520XGY1</accession>
<evidence type="ECO:0000313" key="2">
    <source>
        <dbReference type="Proteomes" id="UP000322454"/>
    </source>
</evidence>
<name>A0A520XGY1_9DELT</name>
<evidence type="ECO:0008006" key="3">
    <source>
        <dbReference type="Google" id="ProtNLM"/>
    </source>
</evidence>
<dbReference type="InterPro" id="IPR043132">
    <property type="entry name" value="BCAT-like_C"/>
</dbReference>
<dbReference type="Pfam" id="PF01063">
    <property type="entry name" value="Aminotran_4"/>
    <property type="match status" value="1"/>
</dbReference>
<dbReference type="InterPro" id="IPR043131">
    <property type="entry name" value="BCAT-like_N"/>
</dbReference>
<dbReference type="Gene3D" id="3.30.470.10">
    <property type="match status" value="1"/>
</dbReference>
<dbReference type="InterPro" id="IPR001544">
    <property type="entry name" value="Aminotrans_IV"/>
</dbReference>
<gene>
    <name evidence="1" type="ORF">EVJ48_00545</name>
</gene>
<sequence length="207" mass="24337">MLRFIDTIKLIDGHYKLIDYHNKRINNTINHFCGFNPEIDLNFFLPEPCKYKPGIYKCRLTYSNRIENIEITPYIKRTIKGLKVVDLDSKVFLPEYKTFNYEFKYQDRTLINSFLTGIDALSDILFIKNGLLTDTSFSNIILFDGEKWITPDTYLLNGVKRRHLLENGEIIEKKVSTYDLSRFQKISLINAMLEPEDITIDICNVVF</sequence>
<dbReference type="GO" id="GO:0003824">
    <property type="term" value="F:catalytic activity"/>
    <property type="evidence" value="ECO:0007669"/>
    <property type="project" value="InterPro"/>
</dbReference>
<dbReference type="EMBL" id="SHMQ01000001">
    <property type="protein sequence ID" value="RZV40444.1"/>
    <property type="molecule type" value="Genomic_DNA"/>
</dbReference>
<dbReference type="InterPro" id="IPR036038">
    <property type="entry name" value="Aminotransferase-like"/>
</dbReference>
<reference evidence="1 2" key="1">
    <citation type="submission" date="2019-01" db="EMBL/GenBank/DDBJ databases">
        <title>Insights into ecological role of a new deltaproteobacterial order Candidatus Sinidesulfobacterales (Sva0485) by metagenomics and metatranscriptomics.</title>
        <authorList>
            <person name="Tan S."/>
            <person name="Liu J."/>
            <person name="Fang Y."/>
            <person name="Hedlund B."/>
            <person name="Lian Z.-H."/>
            <person name="Huang L.-Y."/>
            <person name="Li J.-T."/>
            <person name="Huang L.-N."/>
            <person name="Li W.-J."/>
            <person name="Jiang H.-C."/>
            <person name="Dong H.-L."/>
            <person name="Shu W.-S."/>
        </authorList>
    </citation>
    <scope>NUCLEOTIDE SEQUENCE [LARGE SCALE GENOMIC DNA]</scope>
    <source>
        <strain evidence="1">AP4</strain>
    </source>
</reference>
<evidence type="ECO:0000313" key="1">
    <source>
        <dbReference type="EMBL" id="RZV40444.1"/>
    </source>
</evidence>
<dbReference type="SUPFAM" id="SSF56752">
    <property type="entry name" value="D-aminoacid aminotransferase-like PLP-dependent enzymes"/>
    <property type="match status" value="1"/>
</dbReference>
<comment type="caution">
    <text evidence="1">The sequence shown here is derived from an EMBL/GenBank/DDBJ whole genome shotgun (WGS) entry which is preliminary data.</text>
</comment>
<dbReference type="Gene3D" id="3.20.10.10">
    <property type="entry name" value="D-amino Acid Aminotransferase, subunit A, domain 2"/>
    <property type="match status" value="1"/>
</dbReference>
<organism evidence="1 2">
    <name type="scientific">Candidatus Acidulodesulfobacterium acidiphilum</name>
    <dbReference type="NCBI Taxonomy" id="2597224"/>
    <lineage>
        <taxon>Bacteria</taxon>
        <taxon>Deltaproteobacteria</taxon>
        <taxon>Candidatus Acidulodesulfobacterales</taxon>
        <taxon>Candidatus Acidulodesulfobacterium</taxon>
    </lineage>
</organism>
<proteinExistence type="predicted"/>
<dbReference type="Proteomes" id="UP000322454">
    <property type="component" value="Unassembled WGS sequence"/>
</dbReference>
<dbReference type="AlphaFoldDB" id="A0A520XGY1"/>
<protein>
    <recommendedName>
        <fullName evidence="3">4-amino-4-deoxychorismate lyase</fullName>
    </recommendedName>
</protein>